<organism evidence="1 2">
    <name type="scientific">Planococcus lenghuensis</name>
    <dbReference type="NCBI Taxonomy" id="2213202"/>
    <lineage>
        <taxon>Bacteria</taxon>
        <taxon>Bacillati</taxon>
        <taxon>Bacillota</taxon>
        <taxon>Bacilli</taxon>
        <taxon>Bacillales</taxon>
        <taxon>Caryophanaceae</taxon>
        <taxon>Planococcus</taxon>
    </lineage>
</organism>
<proteinExistence type="predicted"/>
<dbReference type="RefSeq" id="WP_077587823.1">
    <property type="nucleotide sequence ID" value="NZ_CP019640.1"/>
</dbReference>
<evidence type="ECO:0000313" key="1">
    <source>
        <dbReference type="EMBL" id="AQQ51950.1"/>
    </source>
</evidence>
<sequence>MKLLQARKGQFVYFNNELHKIYSVKPILKQSLHMYRIKDMQQVLARTDEVVQVKPKPNDSLIFWGKRYTLRDDVQPKENGYILITKPAPDYLDHYSLNEFEKVDQVKDDHVITTRRNSVQMNEFLVLVPGKEDSQNDIAYQDPSLVTAQQMSEDENLETILTGESAYAASIGDIYANSSRDIRAMVVAIVGDKAVLGHGEQIPLKELTQSEDWLLVLSVETEEA</sequence>
<keyword evidence="2" id="KW-1185">Reference proteome</keyword>
<evidence type="ECO:0000313" key="2">
    <source>
        <dbReference type="Proteomes" id="UP000188184"/>
    </source>
</evidence>
<dbReference type="KEGG" id="pmar:B0X71_01650"/>
<dbReference type="AlphaFoldDB" id="A0A1Q2KUR4"/>
<reference evidence="1 2" key="1">
    <citation type="submission" date="2017-02" db="EMBL/GenBank/DDBJ databases">
        <title>The complete genomic sequence of a novel cold adapted crude oil-degrading bacterium Planococcus qaidamina Y42.</title>
        <authorList>
            <person name="Yang R."/>
        </authorList>
    </citation>
    <scope>NUCLEOTIDE SEQUENCE [LARGE SCALE GENOMIC DNA]</scope>
    <source>
        <strain evidence="1 2">Y42</strain>
    </source>
</reference>
<accession>A0A1Q2KUR4</accession>
<dbReference type="EMBL" id="CP019640">
    <property type="protein sequence ID" value="AQQ51950.1"/>
    <property type="molecule type" value="Genomic_DNA"/>
</dbReference>
<gene>
    <name evidence="1" type="ORF">B0X71_01650</name>
</gene>
<name>A0A1Q2KUR4_9BACL</name>
<dbReference type="Proteomes" id="UP000188184">
    <property type="component" value="Chromosome"/>
</dbReference>
<dbReference type="OrthoDB" id="2835997at2"/>
<protein>
    <submittedName>
        <fullName evidence="1">Uncharacterized protein</fullName>
    </submittedName>
</protein>